<organism evidence="2 3">
    <name type="scientific">Polluticaenibacter yanchengensis</name>
    <dbReference type="NCBI Taxonomy" id="3014562"/>
    <lineage>
        <taxon>Bacteria</taxon>
        <taxon>Pseudomonadati</taxon>
        <taxon>Bacteroidota</taxon>
        <taxon>Chitinophagia</taxon>
        <taxon>Chitinophagales</taxon>
        <taxon>Chitinophagaceae</taxon>
        <taxon>Polluticaenibacter</taxon>
    </lineage>
</organism>
<protein>
    <recommendedName>
        <fullName evidence="4">Glycosyl hydrolase</fullName>
    </recommendedName>
</protein>
<keyword evidence="1" id="KW-0732">Signal</keyword>
<evidence type="ECO:0000256" key="1">
    <source>
        <dbReference type="SAM" id="SignalP"/>
    </source>
</evidence>
<dbReference type="InterPro" id="IPR015943">
    <property type="entry name" value="WD40/YVTN_repeat-like_dom_sf"/>
</dbReference>
<feature type="chain" id="PRO_5046743065" description="Glycosyl hydrolase" evidence="1">
    <location>
        <begin position="19"/>
        <end position="338"/>
    </location>
</feature>
<dbReference type="CDD" id="cd15482">
    <property type="entry name" value="Sialidase_non-viral"/>
    <property type="match status" value="1"/>
</dbReference>
<proteinExistence type="predicted"/>
<gene>
    <name evidence="2" type="ORF">O3P16_15165</name>
</gene>
<feature type="signal peptide" evidence="1">
    <location>
        <begin position="1"/>
        <end position="18"/>
    </location>
</feature>
<comment type="caution">
    <text evidence="2">The sequence shown here is derived from an EMBL/GenBank/DDBJ whole genome shotgun (WGS) entry which is preliminary data.</text>
</comment>
<dbReference type="Gene3D" id="2.130.10.10">
    <property type="entry name" value="YVTN repeat-like/Quinoprotein amine dehydrogenase"/>
    <property type="match status" value="1"/>
</dbReference>
<accession>A0ABT4UN20</accession>
<name>A0ABT4UN20_9BACT</name>
<evidence type="ECO:0008006" key="4">
    <source>
        <dbReference type="Google" id="ProtNLM"/>
    </source>
</evidence>
<dbReference type="EMBL" id="JAQGEF010000023">
    <property type="protein sequence ID" value="MDA3616155.1"/>
    <property type="molecule type" value="Genomic_DNA"/>
</dbReference>
<dbReference type="SUPFAM" id="SSF110296">
    <property type="entry name" value="Oligoxyloglucan reducing end-specific cellobiohydrolase"/>
    <property type="match status" value="1"/>
</dbReference>
<dbReference type="Proteomes" id="UP001210231">
    <property type="component" value="Unassembled WGS sequence"/>
</dbReference>
<evidence type="ECO:0000313" key="3">
    <source>
        <dbReference type="Proteomes" id="UP001210231"/>
    </source>
</evidence>
<keyword evidence="3" id="KW-1185">Reference proteome</keyword>
<dbReference type="RefSeq" id="WP_407032485.1">
    <property type="nucleotide sequence ID" value="NZ_JAQGEF010000023.1"/>
</dbReference>
<sequence length="338" mass="37849">MKKIFVFLSVLSSLFSFSQKVQIQTIFSDSISIRAIEIWDDKVWYAGTDAKFGYIALNDTTDKKQLILSDKKLQFRTLAQNKDYFYTINIESPAYFFRIDKKTLQSQIVFTDNHPKAFYDALTFNDRKGVALGDPYGNCMTVLTTNNNGDTWQSIPCNPMHEIGKNEAAFAASNTNIYLNNDVFWYVTGGMSSNIFHATDDSIIKKRPIKFVNGSASSGIYSLDMCPENKFAIVVGGDYTKQSDNTNNIATSTDGGKTWQVQASGNNAGYSTCVKIRPGTKGKEMIAVGDQHISLSTDYGRNWTKISDEKNLFVCKWVDGNTIVFAGKNRILKVQIQP</sequence>
<reference evidence="2 3" key="1">
    <citation type="submission" date="2022-12" db="EMBL/GenBank/DDBJ databases">
        <title>Chitinophagaceae gen. sp. nov., a new member of the family Chitinophagaceae, isolated from soil in a chemical factory.</title>
        <authorList>
            <person name="Ke Z."/>
        </authorList>
    </citation>
    <scope>NUCLEOTIDE SEQUENCE [LARGE SCALE GENOMIC DNA]</scope>
    <source>
        <strain evidence="2 3">LY-5</strain>
    </source>
</reference>
<evidence type="ECO:0000313" key="2">
    <source>
        <dbReference type="EMBL" id="MDA3616155.1"/>
    </source>
</evidence>